<dbReference type="PANTHER" id="PTHR43819">
    <property type="entry name" value="ARCHAEAL-TYPE GLUTAMATE SYNTHASE [NADPH]"/>
    <property type="match status" value="1"/>
</dbReference>
<sequence length="525" mass="57028">MIRWLIVAALWIVGIALALVAVTVSAWWWIAAGIVLFFALVGTYDLFQRRHSILRNYPIAGHMRFILEYIRPEIQQYFIERSNDGTPFAHDARALVYKRAKGLEGDNPFGTERNVNRVGYEYVPHSLHAHAAPSGAPRVRIGGPDCTRPYDMAMLNVSAMSFGALSSNAIEALNGGAARGGFAHDTGEGGLSPYHQKHGGDLIWEIGSGYFGCRTENGNFDQQAFSDKANLPQVKCVSIKLSQGAKPGLGGVLPGPKVNREIAETRGVPVGKTVVSPPAHTAFSTPIELMRFVRHLRGLTDGKPVGFKLCVGSRKEFLGICKAMIETEITPDFIIVDGAEGGTGAAPLEFEDHVGMPLTDGLMTVHNALVGAGLRDKIRIGASGKVSSGIDIVKRVIQGADFTLAARAMMFALGCIQAQQCHTNKCPVGVTTQDPRRTRALNVPDKTQRVANFQEGTVASAAQIVASMGLDDFHDLNPSMLHRRVDAYETRTYAEIHEWLAPEVLLHDPPMTWRSDWAGADAHAF</sequence>
<dbReference type="GO" id="GO:0006537">
    <property type="term" value="P:glutamate biosynthetic process"/>
    <property type="evidence" value="ECO:0007669"/>
    <property type="project" value="InterPro"/>
</dbReference>
<name>A0A7Z0A784_9MICO</name>
<keyword evidence="5" id="KW-1185">Reference proteome</keyword>
<comment type="similarity">
    <text evidence="1 2">Belongs to the glutamate synthase family.</text>
</comment>
<dbReference type="InterPro" id="IPR024188">
    <property type="entry name" value="GltB"/>
</dbReference>
<evidence type="ECO:0000313" key="4">
    <source>
        <dbReference type="EMBL" id="NYI65707.1"/>
    </source>
</evidence>
<comment type="caution">
    <text evidence="4">The sequence shown here is derived from an EMBL/GenBank/DDBJ whole genome shotgun (WGS) entry which is preliminary data.</text>
</comment>
<accession>A0A7Z0A784</accession>
<dbReference type="PIRSF" id="PIRSF500060">
    <property type="entry name" value="UCP500060"/>
    <property type="match status" value="1"/>
</dbReference>
<dbReference type="InterPro" id="IPR002932">
    <property type="entry name" value="Glu_synthdom"/>
</dbReference>
<protein>
    <submittedName>
        <fullName evidence="4">Glutamate synthase domain-containing protein 2</fullName>
    </submittedName>
</protein>
<dbReference type="SUPFAM" id="SSF51395">
    <property type="entry name" value="FMN-linked oxidoreductases"/>
    <property type="match status" value="1"/>
</dbReference>
<organism evidence="4 5">
    <name type="scientific">Spelaeicoccus albus</name>
    <dbReference type="NCBI Taxonomy" id="1280376"/>
    <lineage>
        <taxon>Bacteria</taxon>
        <taxon>Bacillati</taxon>
        <taxon>Actinomycetota</taxon>
        <taxon>Actinomycetes</taxon>
        <taxon>Micrococcales</taxon>
        <taxon>Brevibacteriaceae</taxon>
        <taxon>Spelaeicoccus</taxon>
    </lineage>
</organism>
<evidence type="ECO:0000259" key="3">
    <source>
        <dbReference type="Pfam" id="PF01645"/>
    </source>
</evidence>
<gene>
    <name evidence="4" type="ORF">BJY26_000013</name>
</gene>
<dbReference type="AlphaFoldDB" id="A0A7Z0A784"/>
<evidence type="ECO:0000256" key="1">
    <source>
        <dbReference type="ARBA" id="ARBA00009716"/>
    </source>
</evidence>
<dbReference type="Gene3D" id="3.20.20.70">
    <property type="entry name" value="Aldolase class I"/>
    <property type="match status" value="1"/>
</dbReference>
<dbReference type="Proteomes" id="UP000539111">
    <property type="component" value="Unassembled WGS sequence"/>
</dbReference>
<dbReference type="InterPro" id="IPR013785">
    <property type="entry name" value="Aldolase_TIM"/>
</dbReference>
<evidence type="ECO:0000313" key="5">
    <source>
        <dbReference type="Proteomes" id="UP000539111"/>
    </source>
</evidence>
<dbReference type="GO" id="GO:0015930">
    <property type="term" value="F:glutamate synthase activity"/>
    <property type="evidence" value="ECO:0007669"/>
    <property type="project" value="InterPro"/>
</dbReference>
<dbReference type="PANTHER" id="PTHR43819:SF1">
    <property type="entry name" value="ARCHAEAL-TYPE GLUTAMATE SYNTHASE [NADPH]"/>
    <property type="match status" value="1"/>
</dbReference>
<dbReference type="PIRSF" id="PIRSF006429">
    <property type="entry name" value="GOGAT_lg_2"/>
    <property type="match status" value="1"/>
</dbReference>
<dbReference type="CDD" id="cd02808">
    <property type="entry name" value="GltS_FMN"/>
    <property type="match status" value="1"/>
</dbReference>
<evidence type="ECO:0000256" key="2">
    <source>
        <dbReference type="PIRNR" id="PIRNR006429"/>
    </source>
</evidence>
<dbReference type="EMBL" id="JACBZP010000001">
    <property type="protein sequence ID" value="NYI65707.1"/>
    <property type="molecule type" value="Genomic_DNA"/>
</dbReference>
<dbReference type="RefSeq" id="WP_179424615.1">
    <property type="nucleotide sequence ID" value="NZ_JACBZP010000001.1"/>
</dbReference>
<proteinExistence type="inferred from homology"/>
<feature type="domain" description="Glutamate synthase" evidence="3">
    <location>
        <begin position="155"/>
        <end position="470"/>
    </location>
</feature>
<reference evidence="4 5" key="1">
    <citation type="submission" date="2020-07" db="EMBL/GenBank/DDBJ databases">
        <title>Sequencing the genomes of 1000 actinobacteria strains.</title>
        <authorList>
            <person name="Klenk H.-P."/>
        </authorList>
    </citation>
    <scope>NUCLEOTIDE SEQUENCE [LARGE SCALE GENOMIC DNA]</scope>
    <source>
        <strain evidence="4 5">DSM 26341</strain>
    </source>
</reference>
<dbReference type="InterPro" id="IPR027283">
    <property type="entry name" value="YerD"/>
</dbReference>
<dbReference type="Pfam" id="PF01645">
    <property type="entry name" value="Glu_synthase"/>
    <property type="match status" value="1"/>
</dbReference>